<evidence type="ECO:0000313" key="2">
    <source>
        <dbReference type="Proteomes" id="UP001159641"/>
    </source>
</evidence>
<accession>A0AB34GRK7</accession>
<gene>
    <name evidence="1" type="ORF">J1605_010796</name>
</gene>
<comment type="caution">
    <text evidence="1">The sequence shown here is derived from an EMBL/GenBank/DDBJ whole genome shotgun (WGS) entry which is preliminary data.</text>
</comment>
<protein>
    <submittedName>
        <fullName evidence="1">Uncharacterized protein</fullName>
    </submittedName>
</protein>
<keyword evidence="2" id="KW-1185">Reference proteome</keyword>
<dbReference type="Proteomes" id="UP001159641">
    <property type="component" value="Unassembled WGS sequence"/>
</dbReference>
<evidence type="ECO:0000313" key="1">
    <source>
        <dbReference type="EMBL" id="KAJ8781812.1"/>
    </source>
</evidence>
<dbReference type="AlphaFoldDB" id="A0AB34GRK7"/>
<sequence length="139" mass="16111">MRRKTYSVELLGNLLKEKQADPPFLSLSRKDGYDGSSFSNILEHKYKDLRTVNVKDLSGLKATEMCELFCSEFSSLQMQDSISHAKQFMVVNLLSNNSPISYLWKLQHPFLFTFRVMRKNKINHLGENTFASLQKLDEL</sequence>
<proteinExistence type="predicted"/>
<dbReference type="EMBL" id="JAIQCJ010002139">
    <property type="protein sequence ID" value="KAJ8781812.1"/>
    <property type="molecule type" value="Genomic_DNA"/>
</dbReference>
<reference evidence="1 2" key="1">
    <citation type="submission" date="2022-11" db="EMBL/GenBank/DDBJ databases">
        <title>Whole genome sequence of Eschrichtius robustus ER-17-0199.</title>
        <authorList>
            <person name="Bruniche-Olsen A."/>
            <person name="Black A.N."/>
            <person name="Fields C.J."/>
            <person name="Walden K."/>
            <person name="Dewoody J.A."/>
        </authorList>
    </citation>
    <scope>NUCLEOTIDE SEQUENCE [LARGE SCALE GENOMIC DNA]</scope>
    <source>
        <strain evidence="1">ER-17-0199</strain>
        <tissue evidence="1">Blubber</tissue>
    </source>
</reference>
<name>A0AB34GRK7_ESCRO</name>
<organism evidence="1 2">
    <name type="scientific">Eschrichtius robustus</name>
    <name type="common">California gray whale</name>
    <name type="synonym">Eschrichtius gibbosus</name>
    <dbReference type="NCBI Taxonomy" id="9764"/>
    <lineage>
        <taxon>Eukaryota</taxon>
        <taxon>Metazoa</taxon>
        <taxon>Chordata</taxon>
        <taxon>Craniata</taxon>
        <taxon>Vertebrata</taxon>
        <taxon>Euteleostomi</taxon>
        <taxon>Mammalia</taxon>
        <taxon>Eutheria</taxon>
        <taxon>Laurasiatheria</taxon>
        <taxon>Artiodactyla</taxon>
        <taxon>Whippomorpha</taxon>
        <taxon>Cetacea</taxon>
        <taxon>Mysticeti</taxon>
        <taxon>Eschrichtiidae</taxon>
        <taxon>Eschrichtius</taxon>
    </lineage>
</organism>